<dbReference type="OrthoDB" id="7629232at2"/>
<accession>A0A1T5GEF4</accession>
<protein>
    <recommendedName>
        <fullName evidence="5">Lipoprotein</fullName>
    </recommendedName>
</protein>
<feature type="region of interest" description="Disordered" evidence="1">
    <location>
        <begin position="27"/>
        <end position="49"/>
    </location>
</feature>
<evidence type="ECO:0000313" key="3">
    <source>
        <dbReference type="EMBL" id="SKC06793.1"/>
    </source>
</evidence>
<reference evidence="4" key="1">
    <citation type="submission" date="2017-02" db="EMBL/GenBank/DDBJ databases">
        <authorList>
            <person name="Varghese N."/>
            <person name="Submissions S."/>
        </authorList>
    </citation>
    <scope>NUCLEOTIDE SEQUENCE [LARGE SCALE GENOMIC DNA]</scope>
    <source>
        <strain evidence="4">UM2</strain>
    </source>
</reference>
<feature type="signal peptide" evidence="2">
    <location>
        <begin position="1"/>
        <end position="23"/>
    </location>
</feature>
<dbReference type="PROSITE" id="PS51257">
    <property type="entry name" value="PROKAR_LIPOPROTEIN"/>
    <property type="match status" value="1"/>
</dbReference>
<dbReference type="RefSeq" id="WP_079650509.1">
    <property type="nucleotide sequence ID" value="NZ_FUYM01000014.1"/>
</dbReference>
<sequence>MAFRSTDIRPFATLLLLTLSGCAATTSAPPAPVPSPAPPPAPAPIAHAGDWRDWPLAPGTWRYVPGTPVSAARYGDGQVSQLVVQCDAAKRQVTIMRAGTSAQIEIIASTRSARFPAGHVVDRGAAMSAVILSANDGFLDVMAFSRGRIAVRSPGLPDLAVPAWAEPARAIEDCRK</sequence>
<evidence type="ECO:0000313" key="4">
    <source>
        <dbReference type="Proteomes" id="UP000189818"/>
    </source>
</evidence>
<gene>
    <name evidence="3" type="ORF">SAMN06295920_11423</name>
</gene>
<organism evidence="3 4">
    <name type="scientific">Rhizorhabdus histidinilytica</name>
    <dbReference type="NCBI Taxonomy" id="439228"/>
    <lineage>
        <taxon>Bacteria</taxon>
        <taxon>Pseudomonadati</taxon>
        <taxon>Pseudomonadota</taxon>
        <taxon>Alphaproteobacteria</taxon>
        <taxon>Sphingomonadales</taxon>
        <taxon>Sphingomonadaceae</taxon>
        <taxon>Rhizorhabdus</taxon>
    </lineage>
</organism>
<dbReference type="AlphaFoldDB" id="A0A1T5GEF4"/>
<keyword evidence="4" id="KW-1185">Reference proteome</keyword>
<keyword evidence="2" id="KW-0732">Signal</keyword>
<evidence type="ECO:0008006" key="5">
    <source>
        <dbReference type="Google" id="ProtNLM"/>
    </source>
</evidence>
<feature type="compositionally biased region" description="Pro residues" evidence="1">
    <location>
        <begin position="29"/>
        <end position="43"/>
    </location>
</feature>
<feature type="chain" id="PRO_5013182622" description="Lipoprotein" evidence="2">
    <location>
        <begin position="24"/>
        <end position="176"/>
    </location>
</feature>
<dbReference type="Proteomes" id="UP000189818">
    <property type="component" value="Unassembled WGS sequence"/>
</dbReference>
<name>A0A1T5GEF4_9SPHN</name>
<evidence type="ECO:0000256" key="2">
    <source>
        <dbReference type="SAM" id="SignalP"/>
    </source>
</evidence>
<evidence type="ECO:0000256" key="1">
    <source>
        <dbReference type="SAM" id="MobiDB-lite"/>
    </source>
</evidence>
<proteinExistence type="predicted"/>
<dbReference type="EMBL" id="FUYM01000014">
    <property type="protein sequence ID" value="SKC06793.1"/>
    <property type="molecule type" value="Genomic_DNA"/>
</dbReference>
<dbReference type="STRING" id="439228.SAMN06295920_11423"/>